<keyword evidence="3" id="KW-1185">Reference proteome</keyword>
<dbReference type="RefSeq" id="WP_239168643.1">
    <property type="nucleotide sequence ID" value="NZ_BAAABO010000029.1"/>
</dbReference>
<accession>A0ABQ3XZE0</accession>
<dbReference type="Gene3D" id="2.160.20.10">
    <property type="entry name" value="Single-stranded right-handed beta-helix, Pectin lyase-like"/>
    <property type="match status" value="1"/>
</dbReference>
<proteinExistence type="predicted"/>
<dbReference type="InterPro" id="IPR039448">
    <property type="entry name" value="Beta_helix"/>
</dbReference>
<dbReference type="InterPro" id="IPR006626">
    <property type="entry name" value="PbH1"/>
</dbReference>
<dbReference type="SUPFAM" id="SSF51126">
    <property type="entry name" value="Pectin lyase-like"/>
    <property type="match status" value="1"/>
</dbReference>
<dbReference type="PROSITE" id="PS51318">
    <property type="entry name" value="TAT"/>
    <property type="match status" value="1"/>
</dbReference>
<gene>
    <name evidence="2" type="ORF">Ade02nite_17640</name>
</gene>
<dbReference type="InterPro" id="IPR011050">
    <property type="entry name" value="Pectin_lyase_fold/virulence"/>
</dbReference>
<dbReference type="SMART" id="SM00710">
    <property type="entry name" value="PbH1"/>
    <property type="match status" value="4"/>
</dbReference>
<feature type="domain" description="Right handed beta helix" evidence="1">
    <location>
        <begin position="153"/>
        <end position="302"/>
    </location>
</feature>
<name>A0ABQ3XZE0_9ACTN</name>
<comment type="caution">
    <text evidence="2">The sequence shown here is derived from an EMBL/GenBank/DDBJ whole genome shotgun (WGS) entry which is preliminary data.</text>
</comment>
<organism evidence="2 3">
    <name type="scientific">Paractinoplanes deccanensis</name>
    <dbReference type="NCBI Taxonomy" id="113561"/>
    <lineage>
        <taxon>Bacteria</taxon>
        <taxon>Bacillati</taxon>
        <taxon>Actinomycetota</taxon>
        <taxon>Actinomycetes</taxon>
        <taxon>Micromonosporales</taxon>
        <taxon>Micromonosporaceae</taxon>
        <taxon>Paractinoplanes</taxon>
    </lineage>
</organism>
<dbReference type="EMBL" id="BOMI01000029">
    <property type="protein sequence ID" value="GID73123.1"/>
    <property type="molecule type" value="Genomic_DNA"/>
</dbReference>
<sequence>MTPQSRRGLITGSLAGAGLAAGGLIFGQPAAALAATEGLVVITPSADVTGAADHAAIQGALSDVNRQVLLSAGAFYVNQPIVMRSNQRLIGAGAQATKITQVGAGHGITSVSGYAVNYVTISGLSIIGQYDSATPAPADGPSGICLIPGPAEGPSNITIEDCVVRNWGDCGVYLTAVIASRITRVQSTKNGGNGFYVTKTATAAATSLVFEACYALGNKKNGFELDYVSYSTLNACANDGGRRGYALYNCSAVTLTSCGAELFTEAGFLVRNSKGCSLFSPYTFKGAKTGIHIGAATVNLTIGGAVQSDPSSASTPSLTNFIVSEVGSSAVIWGVTRTSPDALAGKVTSLDGSA</sequence>
<protein>
    <recommendedName>
        <fullName evidence="1">Right handed beta helix domain-containing protein</fullName>
    </recommendedName>
</protein>
<evidence type="ECO:0000259" key="1">
    <source>
        <dbReference type="Pfam" id="PF13229"/>
    </source>
</evidence>
<dbReference type="InterPro" id="IPR006311">
    <property type="entry name" value="TAT_signal"/>
</dbReference>
<dbReference type="InterPro" id="IPR012334">
    <property type="entry name" value="Pectin_lyas_fold"/>
</dbReference>
<evidence type="ECO:0000313" key="2">
    <source>
        <dbReference type="EMBL" id="GID73123.1"/>
    </source>
</evidence>
<dbReference type="Pfam" id="PF13229">
    <property type="entry name" value="Beta_helix"/>
    <property type="match status" value="1"/>
</dbReference>
<dbReference type="Proteomes" id="UP000609879">
    <property type="component" value="Unassembled WGS sequence"/>
</dbReference>
<reference evidence="2 3" key="1">
    <citation type="submission" date="2021-01" db="EMBL/GenBank/DDBJ databases">
        <title>Whole genome shotgun sequence of Actinoplanes deccanensis NBRC 13994.</title>
        <authorList>
            <person name="Komaki H."/>
            <person name="Tamura T."/>
        </authorList>
    </citation>
    <scope>NUCLEOTIDE SEQUENCE [LARGE SCALE GENOMIC DNA]</scope>
    <source>
        <strain evidence="2 3">NBRC 13994</strain>
    </source>
</reference>
<evidence type="ECO:0000313" key="3">
    <source>
        <dbReference type="Proteomes" id="UP000609879"/>
    </source>
</evidence>